<reference evidence="4 5" key="1">
    <citation type="submission" date="2021-05" db="EMBL/GenBank/DDBJ databases">
        <title>Genome Assembly of Synthetic Allotetraploid Brassica napus Reveals Homoeologous Exchanges between Subgenomes.</title>
        <authorList>
            <person name="Davis J.T."/>
        </authorList>
    </citation>
    <scope>NUCLEOTIDE SEQUENCE [LARGE SCALE GENOMIC DNA]</scope>
    <source>
        <strain evidence="5">cv. Da-Ae</strain>
        <tissue evidence="4">Seedling</tissue>
    </source>
</reference>
<organism evidence="4 5">
    <name type="scientific">Brassica napus</name>
    <name type="common">Rape</name>
    <dbReference type="NCBI Taxonomy" id="3708"/>
    <lineage>
        <taxon>Eukaryota</taxon>
        <taxon>Viridiplantae</taxon>
        <taxon>Streptophyta</taxon>
        <taxon>Embryophyta</taxon>
        <taxon>Tracheophyta</taxon>
        <taxon>Spermatophyta</taxon>
        <taxon>Magnoliopsida</taxon>
        <taxon>eudicotyledons</taxon>
        <taxon>Gunneridae</taxon>
        <taxon>Pentapetalae</taxon>
        <taxon>rosids</taxon>
        <taxon>malvids</taxon>
        <taxon>Brassicales</taxon>
        <taxon>Brassicaceae</taxon>
        <taxon>Brassiceae</taxon>
        <taxon>Brassica</taxon>
    </lineage>
</organism>
<gene>
    <name evidence="4" type="ORF">HID58_052714</name>
</gene>
<evidence type="ECO:0000313" key="4">
    <source>
        <dbReference type="EMBL" id="KAH0890285.1"/>
    </source>
</evidence>
<evidence type="ECO:0000256" key="1">
    <source>
        <dbReference type="ARBA" id="ARBA00022741"/>
    </source>
</evidence>
<dbReference type="Proteomes" id="UP000824890">
    <property type="component" value="Unassembled WGS sequence"/>
</dbReference>
<evidence type="ECO:0000313" key="5">
    <source>
        <dbReference type="Proteomes" id="UP000824890"/>
    </source>
</evidence>
<evidence type="ECO:0000259" key="3">
    <source>
        <dbReference type="Pfam" id="PF16450"/>
    </source>
</evidence>
<dbReference type="Pfam" id="PF16450">
    <property type="entry name" value="Prot_ATP_ID_OB_C"/>
    <property type="match status" value="1"/>
</dbReference>
<dbReference type="InterPro" id="IPR050221">
    <property type="entry name" value="26S_Proteasome_ATPase"/>
</dbReference>
<proteinExistence type="predicted"/>
<name>A0ABQ8ACQ7_BRANA</name>
<dbReference type="Gene3D" id="2.40.50.140">
    <property type="entry name" value="Nucleic acid-binding proteins"/>
    <property type="match status" value="1"/>
</dbReference>
<keyword evidence="5" id="KW-1185">Reference proteome</keyword>
<dbReference type="EMBL" id="JAGKQM010000013">
    <property type="protein sequence ID" value="KAH0890285.1"/>
    <property type="molecule type" value="Genomic_DNA"/>
</dbReference>
<accession>A0ABQ8ACQ7</accession>
<dbReference type="InterPro" id="IPR032501">
    <property type="entry name" value="Prot_ATP_ID_OB_2nd"/>
</dbReference>
<comment type="caution">
    <text evidence="4">The sequence shown here is derived from an EMBL/GenBank/DDBJ whole genome shotgun (WGS) entry which is preliminary data.</text>
</comment>
<keyword evidence="2" id="KW-0067">ATP-binding</keyword>
<keyword evidence="1" id="KW-0547">Nucleotide-binding</keyword>
<evidence type="ECO:0000256" key="2">
    <source>
        <dbReference type="ARBA" id="ARBA00022840"/>
    </source>
</evidence>
<feature type="domain" description="Proteasomal ATPase second OB" evidence="3">
    <location>
        <begin position="145"/>
        <end position="200"/>
    </location>
</feature>
<sequence length="247" mass="27900">MFLNYHVILLLIEIDWPIFNEPEPLSKYTASESSPSLRLQDHRSDFCNPTASIEQLYTTSIQQIALQRAQKNSKELDVVPLQWPIIGKNSNSSSPEFEQFEKGLICVESRGICGLAARDNLRGSKKEFNKTEDDLKSLQSVGQIIGEVLRPLDNERLIVKASSGPRYVVGCRSKVDKEKLISATRVVLDMTTLTIMRALPREAFTQHLSIYVGDAEEVSQHYKLMSRHTRDCLGVSFRCYAYISVSG</sequence>
<dbReference type="InterPro" id="IPR012340">
    <property type="entry name" value="NA-bd_OB-fold"/>
</dbReference>
<protein>
    <recommendedName>
        <fullName evidence="3">Proteasomal ATPase second OB domain-containing protein</fullName>
    </recommendedName>
</protein>
<dbReference type="PANTHER" id="PTHR23073">
    <property type="entry name" value="26S PROTEASOME REGULATORY SUBUNIT"/>
    <property type="match status" value="1"/>
</dbReference>